<evidence type="ECO:0000256" key="7">
    <source>
        <dbReference type="ARBA" id="ARBA00023015"/>
    </source>
</evidence>
<feature type="compositionally biased region" description="Polar residues" evidence="10">
    <location>
        <begin position="248"/>
        <end position="273"/>
    </location>
</feature>
<feature type="compositionally biased region" description="Polar residues" evidence="10">
    <location>
        <begin position="912"/>
        <end position="925"/>
    </location>
</feature>
<keyword evidence="13" id="KW-1185">Reference proteome</keyword>
<dbReference type="GeneID" id="421102"/>
<evidence type="ECO:0000256" key="9">
    <source>
        <dbReference type="ARBA" id="ARBA00023242"/>
    </source>
</evidence>
<feature type="domain" description="DEUBAD" evidence="11">
    <location>
        <begin position="129"/>
        <end position="238"/>
    </location>
</feature>
<comment type="similarity">
    <text evidence="2">Belongs to the Asx family.</text>
</comment>
<dbReference type="PANTHER" id="PTHR13578:SF18">
    <property type="entry name" value="POLYCOMB GROUP PROTEIN ASXL3-RELATED"/>
    <property type="match status" value="1"/>
</dbReference>
<dbReference type="InterPro" id="IPR028020">
    <property type="entry name" value="ASX_DEUBAD_dom"/>
</dbReference>
<evidence type="ECO:0000256" key="8">
    <source>
        <dbReference type="ARBA" id="ARBA00023163"/>
    </source>
</evidence>
<reference evidence="12" key="2">
    <citation type="submission" date="2025-08" db="UniProtKB">
        <authorList>
            <consortium name="Ensembl"/>
        </authorList>
    </citation>
    <scope>IDENTIFICATION</scope>
    <source>
        <strain evidence="12">broiler</strain>
    </source>
</reference>
<keyword evidence="5" id="KW-0863">Zinc-finger</keyword>
<evidence type="ECO:0000256" key="2">
    <source>
        <dbReference type="ARBA" id="ARBA00006391"/>
    </source>
</evidence>
<dbReference type="Ensembl" id="ENSGALT00010012587.1">
    <property type="protein sequence ID" value="ENSGALP00010007151.1"/>
    <property type="gene ID" value="ENSGALG00010005309.1"/>
</dbReference>
<feature type="region of interest" description="Disordered" evidence="10">
    <location>
        <begin position="543"/>
        <end position="564"/>
    </location>
</feature>
<sequence>MAGRLHNGEKKLEEQEFQQELFREYMHCPKAGCTALRQQQKRRNGVSMMVNKTVPRVVLTPLKVSDEQSDSPSGSESKNGEADGSDKEMKHGQKSPTGKQTSQHLKRLKKSGLGHLKWTKAEDIDIETPGSILVNTNLRALINKHTFASLPQHFQQYLLLLLPEVDRQMGSDGVLRLSSSALNNEFFAYAAQGWKQRLAEGEFTPEMQLRIRQEMEKEKKTEPWKEKFFERFYGEKLGMSRGESLKLTTTQNNDEDSNSLCGSSGTPGPSKQATFEEHEQKGTKTPALPEKDNGPSVCNMEQVPVKNLVAEPEDILIPEESIIQEEIAEEVETSICECQEENHKTEQEFSEESESPTGTNEEAEAVQLADNAESCVTMNDVTDTASHIEIKVELKSECPQEEMSVVIDQLEDCVSPARSASSTNSVSDTAEKDSESAKELIAPEMQNTALEGSLFTGGGIAVDMELQSDPEEQSSENACISETSFSSGSPEGPCVCIASPGGDTQSTSEEACTPASLETACSSEVSSTENTDGDIQQKATDENLHTPLMSEISPMSTSPVTSEASLMSNLPLTLEASPASNLPLTSETSPMSDLPITSETSSVSSVLLTSETSVANSLPLPSETSPISNSPSDERLILQQRKSPCLLEESLPTLKEESCAIPKVVQEENLVVQPKQHQSAPENLKVGPLTVIPDTSALEEPQSKNLCHQPCKSHSEIEKCYIASIPEHSSPPEVIKIKNHSIQQRGDKKGTLLPSEIAVLPEGSTGKNIELFSSKQHEKLYTSSLDKSSFSEVCRSKSHKLTGSSQSRLESSHSSKSLESTKSPEVRNESRDPEIPKRKTAEQHSFGICKEKRARIDDDQPNRSASSTSPSDKDQPLREEPRVPPLKIQLSKIGPPFIIKSQPVSKPEPRVSPSTSVSSGRNTGARTLADIKARAQQARAQREAAAAAAVAAAASIVSGAMGTPCEGGKTRTLAHIKEQTKAKLFAKHQARAHLLQTNKESKSQFNAKESTSSLEVSASTDTKIEGSTGVIIVNPNCRSPSNKSAHHRETTTLLQQSLNTATLPETATEIPVHSSDENIPMPQLCEKIISSTSTESNSVPVLYNKSSVSVSVCSTAMSGAIKELSFASSVDKSSVLMSVDSVNTAVSACNIKMLKSIQGADTPCIAVGPKCIDNSNVPVSIDSTVLSNAVDDKRLPIPSSNANNAVSSHYATVPASSIANNLPNHLSGSSVLIPPVGTTNRFSSDKIAITGCNEQSTVSIHTTVRSALSCSEAVAVADSVSRPPISMFTGNMVTISSYDNATKLNADLLDKSSGARNRMDLSGKSQPVSYTQTAMNRSIPCKVIVDHTTNLNSSLSLSSSIENAENSTDLQSRTVRTEAALQSIACPQVSVISRPEVVSNESLEHSSSFITITTKQDSKNLQAGCSSLREVPLAPQDKLIEVVTPSQGFAEQLRGPSAFKNEADAACVSQYSTNNRICWHDEEAMNTDQPVVSHLNASKHKEYAEQNCLKSVKTEPSSYTQMSELQSRSLLTSLAVPVKSETNESDKCFRMDTEDFTGPEMAAQPTEIAPSAQPTQAAKAPIADSMDDSLSLTTETLKRVTSAGGSSCRLSSVEANNPLVTQLLQGNLPLEKVLPQPRSGAKLEISRLPLPLQTTSVCKTAVSERNIVEHPSSSPNPDGKGFTAGSIAPLQIRKRENHPKKRMARTVGEHAQIKCEPGKVSMDTDVKATPCVISSSMNQLGHGQPFKQEWLNKHAVQSRIAHSPEIKQQKRPLPSCSFQQSLFHIDKNGSFHAEASTSHRQHFYQMSMAARGPIPTAALLQATSKGPPGCNAFAFSRHLEQKSLGDGNISTAAHQLRLGSVFSPNIQIKEGDDIASASQTLQSKTLVHPPPLPPPLPPLPPPHPNADVPSDQKQPTVTMETTKRLSWPQPASICSNIKSEPVSFEEGLSSSCELGMKQASYEQNEVKEQLKAFALKNADFSSYLLSEPQKPFTQLAAPKIQTQHPQPQQQQQQQQQQLCGSYPTIHFGSTSFKRAASAIEKSIGMLGSGSNAATSLSNQNAQMPVQKFADSSNADELELKCSCRLKAMIVCKGCGAFCHDDCIGPSKLCVACLVVR</sequence>
<feature type="compositionally biased region" description="Basic and acidic residues" evidence="10">
    <location>
        <begin position="78"/>
        <end position="91"/>
    </location>
</feature>
<evidence type="ECO:0000256" key="4">
    <source>
        <dbReference type="ARBA" id="ARBA00022723"/>
    </source>
</evidence>
<feature type="region of interest" description="Disordered" evidence="10">
    <location>
        <begin position="899"/>
        <end position="926"/>
    </location>
</feature>
<evidence type="ECO:0000256" key="10">
    <source>
        <dbReference type="SAM" id="MobiDB-lite"/>
    </source>
</evidence>
<feature type="compositionally biased region" description="Basic and acidic residues" evidence="10">
    <location>
        <begin position="871"/>
        <end position="882"/>
    </location>
</feature>
<feature type="compositionally biased region" description="Polar residues" evidence="10">
    <location>
        <begin position="1911"/>
        <end position="1920"/>
    </location>
</feature>
<evidence type="ECO:0000256" key="1">
    <source>
        <dbReference type="ARBA" id="ARBA00004123"/>
    </source>
</evidence>
<dbReference type="InterPro" id="IPR044867">
    <property type="entry name" value="DEUBAD_dom"/>
</dbReference>
<dbReference type="GO" id="GO:0003677">
    <property type="term" value="F:DNA binding"/>
    <property type="evidence" value="ECO:0007669"/>
    <property type="project" value="InterPro"/>
</dbReference>
<organism evidence="12 13">
    <name type="scientific">Gallus gallus</name>
    <name type="common">Chicken</name>
    <dbReference type="NCBI Taxonomy" id="9031"/>
    <lineage>
        <taxon>Eukaryota</taxon>
        <taxon>Metazoa</taxon>
        <taxon>Chordata</taxon>
        <taxon>Craniata</taxon>
        <taxon>Vertebrata</taxon>
        <taxon>Euteleostomi</taxon>
        <taxon>Archelosauria</taxon>
        <taxon>Archosauria</taxon>
        <taxon>Dinosauria</taxon>
        <taxon>Saurischia</taxon>
        <taxon>Theropoda</taxon>
        <taxon>Coelurosauria</taxon>
        <taxon>Aves</taxon>
        <taxon>Neognathae</taxon>
        <taxon>Galloanserae</taxon>
        <taxon>Galliformes</taxon>
        <taxon>Phasianidae</taxon>
        <taxon>Phasianinae</taxon>
        <taxon>Gallus</taxon>
    </lineage>
</organism>
<dbReference type="RefSeq" id="XP_015138100.2">
    <property type="nucleotide sequence ID" value="XM_015282614.4"/>
</dbReference>
<gene>
    <name evidence="12" type="primary">ASXL3</name>
</gene>
<keyword evidence="3" id="KW-0678">Repressor</keyword>
<reference evidence="12" key="3">
    <citation type="submission" date="2025-09" db="UniProtKB">
        <authorList>
            <consortium name="Ensembl"/>
        </authorList>
    </citation>
    <scope>IDENTIFICATION</scope>
    <source>
        <strain evidence="12">broiler</strain>
    </source>
</reference>
<dbReference type="Pfam" id="PF13919">
    <property type="entry name" value="ASXH"/>
    <property type="match status" value="1"/>
</dbReference>
<dbReference type="GeneTree" id="ENSGT00520000055578"/>
<feature type="compositionally biased region" description="Polar residues" evidence="10">
    <location>
        <begin position="94"/>
        <end position="103"/>
    </location>
</feature>
<feature type="region of interest" description="Disordered" evidence="10">
    <location>
        <begin position="59"/>
        <end position="106"/>
    </location>
</feature>
<proteinExistence type="inferred from homology"/>
<keyword evidence="7" id="KW-0805">Transcription regulation</keyword>
<feature type="region of interest" description="Disordered" evidence="10">
    <location>
        <begin position="341"/>
        <end position="362"/>
    </location>
</feature>
<dbReference type="CTD" id="80816"/>
<dbReference type="InterPro" id="IPR026905">
    <property type="entry name" value="ASX-like_PHD"/>
</dbReference>
<keyword evidence="6" id="KW-0862">Zinc</keyword>
<accession>A0A8V0XSW2</accession>
<keyword evidence="9" id="KW-0539">Nucleus</keyword>
<feature type="region of interest" description="Disordered" evidence="10">
    <location>
        <begin position="797"/>
        <end position="887"/>
    </location>
</feature>
<dbReference type="Proteomes" id="UP000000539">
    <property type="component" value="Chromosome 2"/>
</dbReference>
<protein>
    <submittedName>
        <fullName evidence="12">ASXL transcriptional regulator 3</fullName>
    </submittedName>
</protein>
<feature type="region of interest" description="Disordered" evidence="10">
    <location>
        <begin position="416"/>
        <end position="437"/>
    </location>
</feature>
<comment type="subcellular location">
    <subcellularLocation>
        <location evidence="1">Nucleus</location>
    </subcellularLocation>
</comment>
<dbReference type="RefSeq" id="XP_046784300.1">
    <property type="nucleotide sequence ID" value="XM_046928344.1"/>
</dbReference>
<evidence type="ECO:0000313" key="12">
    <source>
        <dbReference type="Ensembl" id="ENSGALP00010007151.1"/>
    </source>
</evidence>
<dbReference type="SMR" id="A0A8V0XSW2"/>
<keyword evidence="4" id="KW-0479">Metal-binding</keyword>
<dbReference type="GO" id="GO:0008270">
    <property type="term" value="F:zinc ion binding"/>
    <property type="evidence" value="ECO:0007669"/>
    <property type="project" value="UniProtKB-KW"/>
</dbReference>
<dbReference type="PANTHER" id="PTHR13578">
    <property type="entry name" value="ADDITIONAL SEX COMBS LIKE PROTEIN ASXL"/>
    <property type="match status" value="1"/>
</dbReference>
<dbReference type="GO" id="GO:0005634">
    <property type="term" value="C:nucleus"/>
    <property type="evidence" value="ECO:0007669"/>
    <property type="project" value="UniProtKB-SubCell"/>
</dbReference>
<name>A0A8V0XSW2_CHICK</name>
<dbReference type="Pfam" id="PF13922">
    <property type="entry name" value="PHD_3"/>
    <property type="match status" value="1"/>
</dbReference>
<evidence type="ECO:0000256" key="6">
    <source>
        <dbReference type="ARBA" id="ARBA00022833"/>
    </source>
</evidence>
<feature type="compositionally biased region" description="Polar residues" evidence="10">
    <location>
        <begin position="553"/>
        <end position="564"/>
    </location>
</feature>
<dbReference type="OrthoDB" id="9348951at2759"/>
<evidence type="ECO:0000256" key="5">
    <source>
        <dbReference type="ARBA" id="ARBA00022771"/>
    </source>
</evidence>
<evidence type="ECO:0000313" key="13">
    <source>
        <dbReference type="Proteomes" id="UP000000539"/>
    </source>
</evidence>
<feature type="region of interest" description="Disordered" evidence="10">
    <location>
        <begin position="248"/>
        <end position="297"/>
    </location>
</feature>
<feature type="compositionally biased region" description="Low complexity" evidence="10">
    <location>
        <begin position="804"/>
        <end position="821"/>
    </location>
</feature>
<feature type="compositionally biased region" description="Pro residues" evidence="10">
    <location>
        <begin position="1888"/>
        <end position="1904"/>
    </location>
</feature>
<feature type="compositionally biased region" description="Basic and acidic residues" evidence="10">
    <location>
        <begin position="849"/>
        <end position="861"/>
    </location>
</feature>
<feature type="region of interest" description="Disordered" evidence="10">
    <location>
        <begin position="1884"/>
        <end position="1924"/>
    </location>
</feature>
<feature type="compositionally biased region" description="Basic and acidic residues" evidence="10">
    <location>
        <begin position="822"/>
        <end position="842"/>
    </location>
</feature>
<feature type="region of interest" description="Disordered" evidence="10">
    <location>
        <begin position="1668"/>
        <end position="1689"/>
    </location>
</feature>
<evidence type="ECO:0000256" key="3">
    <source>
        <dbReference type="ARBA" id="ARBA00022491"/>
    </source>
</evidence>
<evidence type="ECO:0000259" key="11">
    <source>
        <dbReference type="PROSITE" id="PS51916"/>
    </source>
</evidence>
<dbReference type="PROSITE" id="PS51916">
    <property type="entry name" value="DEUBAD"/>
    <property type="match status" value="1"/>
</dbReference>
<reference evidence="12" key="1">
    <citation type="submission" date="2020-11" db="EMBL/GenBank/DDBJ databases">
        <title>Gallus gallus (Chicken) genome, bGalGal1, GRCg7b, maternal haplotype autosomes + Z &amp; W.</title>
        <authorList>
            <person name="Warren W."/>
            <person name="Formenti G."/>
            <person name="Fedrigo O."/>
            <person name="Haase B."/>
            <person name="Mountcastle J."/>
            <person name="Balacco J."/>
            <person name="Tracey A."/>
            <person name="Schneider V."/>
            <person name="Okimoto R."/>
            <person name="Cheng H."/>
            <person name="Hawken R."/>
            <person name="Howe K."/>
            <person name="Jarvis E.D."/>
        </authorList>
    </citation>
    <scope>NUCLEOTIDE SEQUENCE [LARGE SCALE GENOMIC DNA]</scope>
    <source>
        <strain evidence="12">Broiler</strain>
    </source>
</reference>
<keyword evidence="8" id="KW-0804">Transcription</keyword>
<dbReference type="InterPro" id="IPR024811">
    <property type="entry name" value="ASX/ASX-like"/>
</dbReference>
<feature type="compositionally biased region" description="Polar residues" evidence="10">
    <location>
        <begin position="418"/>
        <end position="428"/>
    </location>
</feature>